<evidence type="ECO:0000313" key="2">
    <source>
        <dbReference type="Proteomes" id="UP000184383"/>
    </source>
</evidence>
<sequence>MPQVKHFSASADPHDVLQYLKADGVVVIEGATTRQAIDAVLEELSPSVSSSPQTFGLAAKSSTFATHLLMNPLYIDLVKRILTNTCIIYYERERTVSTSEPQVSCTSVITANPGAEGWGPRRQDECHHVPHPAKRETDFGILYAATDITRENGAVRVAIGSNHWTDTRYPHEDEETLIELRKGDAILTLGSVYYGQAANTTTIPSTLLVAFATPGYRRQEENQYLAVPWEVAGKYPTAVQRFLGYAVSRPYGGSVEHMEPLDYLKVKGDWSKYIPVDLI</sequence>
<accession>A0A1L9RV01</accession>
<gene>
    <name evidence="1" type="ORF">ASPWEDRAFT_149237</name>
</gene>
<reference evidence="2" key="1">
    <citation type="journal article" date="2017" name="Genome Biol.">
        <title>Comparative genomics reveals high biological diversity and specific adaptations in the industrially and medically important fungal genus Aspergillus.</title>
        <authorList>
            <person name="de Vries R.P."/>
            <person name="Riley R."/>
            <person name="Wiebenga A."/>
            <person name="Aguilar-Osorio G."/>
            <person name="Amillis S."/>
            <person name="Uchima C.A."/>
            <person name="Anderluh G."/>
            <person name="Asadollahi M."/>
            <person name="Askin M."/>
            <person name="Barry K."/>
            <person name="Battaglia E."/>
            <person name="Bayram O."/>
            <person name="Benocci T."/>
            <person name="Braus-Stromeyer S.A."/>
            <person name="Caldana C."/>
            <person name="Canovas D."/>
            <person name="Cerqueira G.C."/>
            <person name="Chen F."/>
            <person name="Chen W."/>
            <person name="Choi C."/>
            <person name="Clum A."/>
            <person name="Dos Santos R.A."/>
            <person name="Damasio A.R."/>
            <person name="Diallinas G."/>
            <person name="Emri T."/>
            <person name="Fekete E."/>
            <person name="Flipphi M."/>
            <person name="Freyberg S."/>
            <person name="Gallo A."/>
            <person name="Gournas C."/>
            <person name="Habgood R."/>
            <person name="Hainaut M."/>
            <person name="Harispe M.L."/>
            <person name="Henrissat B."/>
            <person name="Hilden K.S."/>
            <person name="Hope R."/>
            <person name="Hossain A."/>
            <person name="Karabika E."/>
            <person name="Karaffa L."/>
            <person name="Karanyi Z."/>
            <person name="Krasevec N."/>
            <person name="Kuo A."/>
            <person name="Kusch H."/>
            <person name="LaButti K."/>
            <person name="Lagendijk E.L."/>
            <person name="Lapidus A."/>
            <person name="Levasseur A."/>
            <person name="Lindquist E."/>
            <person name="Lipzen A."/>
            <person name="Logrieco A.F."/>
            <person name="MacCabe A."/>
            <person name="Maekelae M.R."/>
            <person name="Malavazi I."/>
            <person name="Melin P."/>
            <person name="Meyer V."/>
            <person name="Mielnichuk N."/>
            <person name="Miskei M."/>
            <person name="Molnar A.P."/>
            <person name="Mule G."/>
            <person name="Ngan C.Y."/>
            <person name="Orejas M."/>
            <person name="Orosz E."/>
            <person name="Ouedraogo J.P."/>
            <person name="Overkamp K.M."/>
            <person name="Park H.-S."/>
            <person name="Perrone G."/>
            <person name="Piumi F."/>
            <person name="Punt P.J."/>
            <person name="Ram A.F."/>
            <person name="Ramon A."/>
            <person name="Rauscher S."/>
            <person name="Record E."/>
            <person name="Riano-Pachon D.M."/>
            <person name="Robert V."/>
            <person name="Roehrig J."/>
            <person name="Ruller R."/>
            <person name="Salamov A."/>
            <person name="Salih N.S."/>
            <person name="Samson R.A."/>
            <person name="Sandor E."/>
            <person name="Sanguinetti M."/>
            <person name="Schuetze T."/>
            <person name="Sepcic K."/>
            <person name="Shelest E."/>
            <person name="Sherlock G."/>
            <person name="Sophianopoulou V."/>
            <person name="Squina F.M."/>
            <person name="Sun H."/>
            <person name="Susca A."/>
            <person name="Todd R.B."/>
            <person name="Tsang A."/>
            <person name="Unkles S.E."/>
            <person name="van de Wiele N."/>
            <person name="van Rossen-Uffink D."/>
            <person name="Oliveira J.V."/>
            <person name="Vesth T.C."/>
            <person name="Visser J."/>
            <person name="Yu J.-H."/>
            <person name="Zhou M."/>
            <person name="Andersen M.R."/>
            <person name="Archer D.B."/>
            <person name="Baker S.E."/>
            <person name="Benoit I."/>
            <person name="Brakhage A.A."/>
            <person name="Braus G.H."/>
            <person name="Fischer R."/>
            <person name="Frisvad J.C."/>
            <person name="Goldman G.H."/>
            <person name="Houbraken J."/>
            <person name="Oakley B."/>
            <person name="Pocsi I."/>
            <person name="Scazzocchio C."/>
            <person name="Seiboth B."/>
            <person name="vanKuyk P.A."/>
            <person name="Wortman J."/>
            <person name="Dyer P.S."/>
            <person name="Grigoriev I.V."/>
        </authorList>
    </citation>
    <scope>NUCLEOTIDE SEQUENCE [LARGE SCALE GENOMIC DNA]</scope>
    <source>
        <strain evidence="2">DTO 134E9</strain>
    </source>
</reference>
<dbReference type="SUPFAM" id="SSF51197">
    <property type="entry name" value="Clavaminate synthase-like"/>
    <property type="match status" value="1"/>
</dbReference>
<dbReference type="InterPro" id="IPR008775">
    <property type="entry name" value="Phytyl_CoA_dOase-like"/>
</dbReference>
<protein>
    <recommendedName>
        <fullName evidence="3">Phytanoyl-CoA dioxygenase family protein</fullName>
    </recommendedName>
</protein>
<dbReference type="RefSeq" id="XP_040692421.1">
    <property type="nucleotide sequence ID" value="XM_040829565.1"/>
</dbReference>
<dbReference type="OrthoDB" id="445007at2759"/>
<dbReference type="Pfam" id="PF05721">
    <property type="entry name" value="PhyH"/>
    <property type="match status" value="1"/>
</dbReference>
<evidence type="ECO:0008006" key="3">
    <source>
        <dbReference type="Google" id="ProtNLM"/>
    </source>
</evidence>
<dbReference type="EMBL" id="KV878210">
    <property type="protein sequence ID" value="OJJ38745.1"/>
    <property type="molecule type" value="Genomic_DNA"/>
</dbReference>
<name>A0A1L9RV01_ASPWE</name>
<dbReference type="Gene3D" id="2.60.120.620">
    <property type="entry name" value="q2cbj1_9rhob like domain"/>
    <property type="match status" value="1"/>
</dbReference>
<evidence type="ECO:0000313" key="1">
    <source>
        <dbReference type="EMBL" id="OJJ38745.1"/>
    </source>
</evidence>
<dbReference type="VEuPathDB" id="FungiDB:ASPWEDRAFT_149237"/>
<keyword evidence="2" id="KW-1185">Reference proteome</keyword>
<dbReference type="Proteomes" id="UP000184383">
    <property type="component" value="Unassembled WGS sequence"/>
</dbReference>
<dbReference type="GeneID" id="63745413"/>
<proteinExistence type="predicted"/>
<dbReference type="AlphaFoldDB" id="A0A1L9RV01"/>
<organism evidence="1 2">
    <name type="scientific">Aspergillus wentii DTO 134E9</name>
    <dbReference type="NCBI Taxonomy" id="1073089"/>
    <lineage>
        <taxon>Eukaryota</taxon>
        <taxon>Fungi</taxon>
        <taxon>Dikarya</taxon>
        <taxon>Ascomycota</taxon>
        <taxon>Pezizomycotina</taxon>
        <taxon>Eurotiomycetes</taxon>
        <taxon>Eurotiomycetidae</taxon>
        <taxon>Eurotiales</taxon>
        <taxon>Aspergillaceae</taxon>
        <taxon>Aspergillus</taxon>
        <taxon>Aspergillus subgen. Cremei</taxon>
    </lineage>
</organism>